<sequence length="431" mass="45952">MPREADINTRFEAGSSEEGTPLDPAKSSLFTVGASNYANVKVVHRKTDGLRFPRRTHGASYRNRVIVISDSESDSELPSPSQLLQGRDLVGPASNLGSLASTNEIIEISSDSEIEATPTKPRGGKSSSSTQGYPTTSAVSPSSTSVSALAGAFHDSLFVHTTRSPSRAESVGHPQSDGTTPLSQPTEANSTDSEELDETKFFDPDASHPGILLFNPGPRKPALVTSSLGTPISTQKTSDHSQDLCGEGRARTSIQADDSCEDIEEIKNPNKSAKSRGATGNGKASNSGYRSQIRNDIEGTVLPETPRPRARPKPKARSVALTSELASVSLSPKPAPRNQAKVLQAAAILLFAELNSSVFGGKLPKDCPIEWSKKLNTTAGRAHWKRIRDANGNVARHDTRIELSTKVVDCEGFSDTVLLCSARDTYAMTTL</sequence>
<feature type="region of interest" description="Disordered" evidence="1">
    <location>
        <begin position="1"/>
        <end position="24"/>
    </location>
</feature>
<dbReference type="InterPro" id="IPR006640">
    <property type="entry name" value="SprT-like_domain"/>
</dbReference>
<name>A0A8H3HF89_9AGAM</name>
<proteinExistence type="predicted"/>
<dbReference type="Pfam" id="PF10263">
    <property type="entry name" value="SprT-like"/>
    <property type="match status" value="1"/>
</dbReference>
<organism evidence="3 4">
    <name type="scientific">Rhizoctonia solani</name>
    <dbReference type="NCBI Taxonomy" id="456999"/>
    <lineage>
        <taxon>Eukaryota</taxon>
        <taxon>Fungi</taxon>
        <taxon>Dikarya</taxon>
        <taxon>Basidiomycota</taxon>
        <taxon>Agaricomycotina</taxon>
        <taxon>Agaricomycetes</taxon>
        <taxon>Cantharellales</taxon>
        <taxon>Ceratobasidiaceae</taxon>
        <taxon>Rhizoctonia</taxon>
    </lineage>
</organism>
<dbReference type="AlphaFoldDB" id="A0A8H3HF89"/>
<dbReference type="GO" id="GO:0006950">
    <property type="term" value="P:response to stress"/>
    <property type="evidence" value="ECO:0007669"/>
    <property type="project" value="UniProtKB-ARBA"/>
</dbReference>
<evidence type="ECO:0000256" key="1">
    <source>
        <dbReference type="SAM" id="MobiDB-lite"/>
    </source>
</evidence>
<evidence type="ECO:0000259" key="2">
    <source>
        <dbReference type="Pfam" id="PF10263"/>
    </source>
</evidence>
<feature type="region of interest" description="Disordered" evidence="1">
    <location>
        <begin position="109"/>
        <end position="142"/>
    </location>
</feature>
<gene>
    <name evidence="3" type="ORF">RDB_LOCUS105765</name>
</gene>
<dbReference type="Proteomes" id="UP000663850">
    <property type="component" value="Unassembled WGS sequence"/>
</dbReference>
<feature type="compositionally biased region" description="Polar residues" evidence="1">
    <location>
        <begin position="282"/>
        <end position="294"/>
    </location>
</feature>
<feature type="compositionally biased region" description="Polar residues" evidence="1">
    <location>
        <begin position="224"/>
        <end position="236"/>
    </location>
</feature>
<accession>A0A8H3HF89</accession>
<feature type="domain" description="SprT-like" evidence="2">
    <location>
        <begin position="350"/>
        <end position="411"/>
    </location>
</feature>
<feature type="compositionally biased region" description="Polar residues" evidence="1">
    <location>
        <begin position="176"/>
        <end position="191"/>
    </location>
</feature>
<evidence type="ECO:0000313" key="3">
    <source>
        <dbReference type="EMBL" id="CAE6510375.1"/>
    </source>
</evidence>
<comment type="caution">
    <text evidence="3">The sequence shown here is derived from an EMBL/GenBank/DDBJ whole genome shotgun (WGS) entry which is preliminary data.</text>
</comment>
<reference evidence="3" key="1">
    <citation type="submission" date="2021-01" db="EMBL/GenBank/DDBJ databases">
        <authorList>
            <person name="Kaushik A."/>
        </authorList>
    </citation>
    <scope>NUCLEOTIDE SEQUENCE</scope>
    <source>
        <strain evidence="3">Type strain: AG8-Rh-89/</strain>
    </source>
</reference>
<evidence type="ECO:0000313" key="4">
    <source>
        <dbReference type="Proteomes" id="UP000663850"/>
    </source>
</evidence>
<protein>
    <recommendedName>
        <fullName evidence="2">SprT-like domain-containing protein</fullName>
    </recommendedName>
</protein>
<feature type="compositionally biased region" description="Basic and acidic residues" evidence="1">
    <location>
        <begin position="237"/>
        <end position="250"/>
    </location>
</feature>
<feature type="region of interest" description="Disordered" evidence="1">
    <location>
        <begin position="161"/>
        <end position="319"/>
    </location>
</feature>
<dbReference type="EMBL" id="CAJMWZ010005740">
    <property type="protein sequence ID" value="CAE6510375.1"/>
    <property type="molecule type" value="Genomic_DNA"/>
</dbReference>